<dbReference type="GO" id="GO:0004803">
    <property type="term" value="F:transposase activity"/>
    <property type="evidence" value="ECO:0007669"/>
    <property type="project" value="InterPro"/>
</dbReference>
<dbReference type="Proteomes" id="UP000051096">
    <property type="component" value="Unassembled WGS sequence"/>
</dbReference>
<dbReference type="AlphaFoldDB" id="A0A0S8GI38"/>
<comment type="caution">
    <text evidence="2">The sequence shown here is derived from an EMBL/GenBank/DDBJ whole genome shotgun (WGS) entry which is preliminary data.</text>
</comment>
<dbReference type="Gene3D" id="3.30.70.1290">
    <property type="entry name" value="Transposase IS200-like"/>
    <property type="match status" value="1"/>
</dbReference>
<evidence type="ECO:0000259" key="1">
    <source>
        <dbReference type="SMART" id="SM01321"/>
    </source>
</evidence>
<dbReference type="PANTHER" id="PTHR34322:SF2">
    <property type="entry name" value="TRANSPOSASE IS200-LIKE DOMAIN-CONTAINING PROTEIN"/>
    <property type="match status" value="1"/>
</dbReference>
<dbReference type="SUPFAM" id="SSF143422">
    <property type="entry name" value="Transposase IS200-like"/>
    <property type="match status" value="1"/>
</dbReference>
<dbReference type="Pfam" id="PF01797">
    <property type="entry name" value="Y1_Tnp"/>
    <property type="match status" value="1"/>
</dbReference>
<dbReference type="EMBL" id="LJUO01000025">
    <property type="protein sequence ID" value="KPK72670.1"/>
    <property type="molecule type" value="Genomic_DNA"/>
</dbReference>
<dbReference type="PANTHER" id="PTHR34322">
    <property type="entry name" value="TRANSPOSASE, Y1_TNP DOMAIN-CONTAINING"/>
    <property type="match status" value="1"/>
</dbReference>
<dbReference type="SMART" id="SM01321">
    <property type="entry name" value="Y1_Tnp"/>
    <property type="match status" value="1"/>
</dbReference>
<sequence length="297" mass="34715">MDVVELIQKGKIRRYLCSRGKLSYPGAISHITQRAPGREKLFVEGSDYVFMLHLLKRSALEFKLKFFSFALMSNHVHLLFQLLEDNLSRAMQHLFHTYACYFNSKYERKGHTVCGRYRQALCFDETYLLASSVYIHINPVVAGIVKTSADYRWSSIVPFVTPFAEKTFVDYKFVLNLLDRNIESARLSYRELMNRSIAIKMKNCRDNKGAIEEFRGKFLKPLKDVAYFDNMHQKSITMELATHDFTQYKRKRHPETIAAKAYVIQQLRAKGYTIAQIAERLGICRQTVYRISQKHLP</sequence>
<reference evidence="2 3" key="1">
    <citation type="journal article" date="2015" name="Microbiome">
        <title>Genomic resolution of linkages in carbon, nitrogen, and sulfur cycling among widespread estuary sediment bacteria.</title>
        <authorList>
            <person name="Baker B.J."/>
            <person name="Lazar C.S."/>
            <person name="Teske A.P."/>
            <person name="Dick G.J."/>
        </authorList>
    </citation>
    <scope>NUCLEOTIDE SEQUENCE [LARGE SCALE GENOMIC DNA]</scope>
    <source>
        <strain evidence="2">SM23_60</strain>
    </source>
</reference>
<name>A0A0S8GI38_UNCW3</name>
<protein>
    <recommendedName>
        <fullName evidence="1">Transposase IS200-like domain-containing protein</fullName>
    </recommendedName>
</protein>
<evidence type="ECO:0000313" key="2">
    <source>
        <dbReference type="EMBL" id="KPK72670.1"/>
    </source>
</evidence>
<organism evidence="2 3">
    <name type="scientific">candidate division WOR_3 bacterium SM23_60</name>
    <dbReference type="NCBI Taxonomy" id="1703780"/>
    <lineage>
        <taxon>Bacteria</taxon>
        <taxon>Bacteria division WOR-3</taxon>
    </lineage>
</organism>
<dbReference type="InterPro" id="IPR002686">
    <property type="entry name" value="Transposase_17"/>
</dbReference>
<dbReference type="Pfam" id="PF13384">
    <property type="entry name" value="HTH_23"/>
    <property type="match status" value="1"/>
</dbReference>
<feature type="domain" description="Transposase IS200-like" evidence="1">
    <location>
        <begin position="24"/>
        <end position="138"/>
    </location>
</feature>
<proteinExistence type="predicted"/>
<accession>A0A0S8GI38</accession>
<dbReference type="GO" id="GO:0006313">
    <property type="term" value="P:DNA transposition"/>
    <property type="evidence" value="ECO:0007669"/>
    <property type="project" value="InterPro"/>
</dbReference>
<evidence type="ECO:0000313" key="3">
    <source>
        <dbReference type="Proteomes" id="UP000051096"/>
    </source>
</evidence>
<dbReference type="Gene3D" id="1.10.10.60">
    <property type="entry name" value="Homeodomain-like"/>
    <property type="match status" value="1"/>
</dbReference>
<dbReference type="GO" id="GO:0003677">
    <property type="term" value="F:DNA binding"/>
    <property type="evidence" value="ECO:0007669"/>
    <property type="project" value="InterPro"/>
</dbReference>
<gene>
    <name evidence="2" type="ORF">AMJ87_03965</name>
</gene>
<dbReference type="InterPro" id="IPR036515">
    <property type="entry name" value="Transposase_17_sf"/>
</dbReference>